<geneLocation type="plasmid" evidence="2">
    <name>unnamed1</name>
</geneLocation>
<dbReference type="EMBL" id="CP026310">
    <property type="protein sequence ID" value="AUV84154.1"/>
    <property type="molecule type" value="Genomic_DNA"/>
</dbReference>
<evidence type="ECO:0000313" key="2">
    <source>
        <dbReference type="EMBL" id="AUV84154.1"/>
    </source>
</evidence>
<organism evidence="2 3">
    <name type="scientific">Salinigranum rubrum</name>
    <dbReference type="NCBI Taxonomy" id="755307"/>
    <lineage>
        <taxon>Archaea</taxon>
        <taxon>Methanobacteriati</taxon>
        <taxon>Methanobacteriota</taxon>
        <taxon>Stenosarchaea group</taxon>
        <taxon>Halobacteria</taxon>
        <taxon>Halobacteriales</taxon>
        <taxon>Haloferacaceae</taxon>
        <taxon>Salinigranum</taxon>
    </lineage>
</organism>
<reference evidence="2 3" key="1">
    <citation type="submission" date="2018-01" db="EMBL/GenBank/DDBJ databases">
        <title>Complete genome sequence of Salinigranum rubrum GX10T, an extremely halophilic archaeon isolated from a marine solar saltern.</title>
        <authorList>
            <person name="Han S."/>
        </authorList>
    </citation>
    <scope>NUCLEOTIDE SEQUENCE [LARGE SCALE GENOMIC DNA]</scope>
    <source>
        <strain evidence="2 3">GX10</strain>
        <plasmid evidence="3">Plasmid unnamed1</plasmid>
    </source>
</reference>
<gene>
    <name evidence="2" type="ORF">C2R22_21485</name>
</gene>
<keyword evidence="3" id="KW-1185">Reference proteome</keyword>
<sequence>MREAIGELNDAQRFDRVDRERSARESAQRAVEDFERLSREIQTFLDNLSESGASLRELTNSLIEISENKRELASEILEQNS</sequence>
<proteinExistence type="predicted"/>
<dbReference type="Proteomes" id="UP000236584">
    <property type="component" value="Plasmid unnamed1"/>
</dbReference>
<name>A0A2I8VQJ8_9EURY</name>
<accession>A0A2I8VQJ8</accession>
<evidence type="ECO:0000313" key="3">
    <source>
        <dbReference type="Proteomes" id="UP000236584"/>
    </source>
</evidence>
<keyword evidence="1" id="KW-0175">Coiled coil</keyword>
<feature type="coiled-coil region" evidence="1">
    <location>
        <begin position="17"/>
        <end position="75"/>
    </location>
</feature>
<keyword evidence="2" id="KW-0614">Plasmid</keyword>
<dbReference type="KEGG" id="srub:C2R22_21485"/>
<dbReference type="AlphaFoldDB" id="A0A2I8VQJ8"/>
<protein>
    <submittedName>
        <fullName evidence="2">Uncharacterized protein</fullName>
    </submittedName>
</protein>
<evidence type="ECO:0000256" key="1">
    <source>
        <dbReference type="SAM" id="Coils"/>
    </source>
</evidence>